<gene>
    <name evidence="3" type="ORF">EL007_14950</name>
    <name evidence="2" type="ORF">ELZ88_14950</name>
</gene>
<protein>
    <submittedName>
        <fullName evidence="2">Uncharacterized protein</fullName>
    </submittedName>
</protein>
<evidence type="ECO:0000313" key="3">
    <source>
        <dbReference type="EMBL" id="AZT42533.1"/>
    </source>
</evidence>
<dbReference type="AlphaFoldDB" id="A0A3T0BZV3"/>
<sequence length="419" mass="47146">MLTRTVRPLLAEQYADMLAQDYRLRNVLLSSYHHDFSSLLQFDRRMQTYLDGMLLLKEETSEYLRGQLQERLSPGELFSVAAFAANTDDEFLLSGCLGLVQGMPRLLPSLLAVIGWMSEASALWPLIMSHPACRFFASVMREGITSPPIFTQQKIISLLENGQCVDFLLWFLRKNNSPLFVAAIKQVFSSGQEALILQGCRAILCLRPLSDEYIEIVREQLLLLASSKKTDIRTQAVRYLLACALCEPRALINTLSEEKEDTRLLIQAMGWSGLAEYISSLAAFFDEQRYARLSMLSTVAITGSLPERDGWQTKKENEKPLTPAPDSADIPEVDPEQGVSWPDRTAFNRWWQANQGRFDAETSYLCGQPITSEGLEAVIANGYLNLRPLALMRSGMFSELSSLPAASQYPIFNMSSKNR</sequence>
<dbReference type="EMBL" id="CP034698">
    <property type="protein sequence ID" value="AZT42533.1"/>
    <property type="molecule type" value="Genomic_DNA"/>
</dbReference>
<feature type="compositionally biased region" description="Basic and acidic residues" evidence="1">
    <location>
        <begin position="307"/>
        <end position="319"/>
    </location>
</feature>
<organism evidence="2">
    <name type="scientific">Salmonella enterica subsp. enterica serovar Karamoja</name>
    <dbReference type="NCBI Taxonomy" id="2500153"/>
    <lineage>
        <taxon>Bacteria</taxon>
        <taxon>Pseudomonadati</taxon>
        <taxon>Pseudomonadota</taxon>
        <taxon>Gammaproteobacteria</taxon>
        <taxon>Enterobacterales</taxon>
        <taxon>Enterobacteriaceae</taxon>
        <taxon>Salmonella</taxon>
    </lineage>
</organism>
<proteinExistence type="predicted"/>
<dbReference type="SUPFAM" id="SSF48371">
    <property type="entry name" value="ARM repeat"/>
    <property type="match status" value="1"/>
</dbReference>
<dbReference type="InterPro" id="IPR016024">
    <property type="entry name" value="ARM-type_fold"/>
</dbReference>
<reference evidence="2" key="1">
    <citation type="submission" date="2018-12" db="EMBL/GenBank/DDBJ databases">
        <title>Complete genome sequences of twenty non-typhoidal Salmonella isolates from Rwanda.</title>
        <authorList>
            <person name="Byukusenge M."/>
            <person name="Li L."/>
            <person name="Subhashinie K."/>
            <person name="Nzayirambaho M."/>
            <person name="Kuchipudi S.V."/>
            <person name="Jayarao B.M."/>
        </authorList>
    </citation>
    <scope>NUCLEOTIDE SEQUENCE</scope>
    <source>
        <strain evidence="2">RSE21</strain>
        <strain evidence="3">RSE40</strain>
    </source>
</reference>
<name>A0A3T0BZV3_SALET</name>
<dbReference type="EMBL" id="CP034709">
    <property type="protein sequence ID" value="AZT37922.1"/>
    <property type="molecule type" value="Genomic_DNA"/>
</dbReference>
<feature type="region of interest" description="Disordered" evidence="1">
    <location>
        <begin position="307"/>
        <end position="337"/>
    </location>
</feature>
<evidence type="ECO:0000313" key="2">
    <source>
        <dbReference type="EMBL" id="AZT37922.1"/>
    </source>
</evidence>
<dbReference type="RefSeq" id="WP_079802333.1">
    <property type="nucleotide sequence ID" value="NZ_CP034698.1"/>
</dbReference>
<evidence type="ECO:0000256" key="1">
    <source>
        <dbReference type="SAM" id="MobiDB-lite"/>
    </source>
</evidence>
<accession>A0A3T0BZV3</accession>